<dbReference type="STRING" id="1235802.C823_01899"/>
<comment type="caution">
    <text evidence="1">The sequence shown here is derived from an EMBL/GenBank/DDBJ whole genome shotgun (WGS) entry which is preliminary data.</text>
</comment>
<dbReference type="Proteomes" id="UP000012589">
    <property type="component" value="Unassembled WGS sequence"/>
</dbReference>
<dbReference type="eggNOG" id="ENOG502ZAM1">
    <property type="taxonomic scope" value="Bacteria"/>
</dbReference>
<proteinExistence type="predicted"/>
<dbReference type="InterPro" id="IPR014948">
    <property type="entry name" value="BrxA"/>
</dbReference>
<name>N2AQE7_9FIRM</name>
<dbReference type="OrthoDB" id="3078533at2"/>
<accession>N2AQE7</accession>
<evidence type="ECO:0000313" key="1">
    <source>
        <dbReference type="EMBL" id="EMZ28678.1"/>
    </source>
</evidence>
<dbReference type="EMBL" id="AQFT01000062">
    <property type="protein sequence ID" value="EMZ28678.1"/>
    <property type="molecule type" value="Genomic_DNA"/>
</dbReference>
<protein>
    <recommendedName>
        <fullName evidence="3">Inner membrane protein</fullName>
    </recommendedName>
</protein>
<keyword evidence="2" id="KW-1185">Reference proteome</keyword>
<dbReference type="HOGENOM" id="CLU_087567_3_0_9"/>
<evidence type="ECO:0000313" key="2">
    <source>
        <dbReference type="Proteomes" id="UP000012589"/>
    </source>
</evidence>
<reference evidence="1 2" key="1">
    <citation type="journal article" date="2014" name="Genome Announc.">
        <title>Draft genome sequences of the altered schaedler flora, a defined bacterial community from gnotobiotic mice.</title>
        <authorList>
            <person name="Wannemuehler M.J."/>
            <person name="Overstreet A.M."/>
            <person name="Ward D.V."/>
            <person name="Phillips G.J."/>
        </authorList>
    </citation>
    <scope>NUCLEOTIDE SEQUENCE [LARGE SCALE GENOMIC DNA]</scope>
    <source>
        <strain evidence="1 2">ASF492</strain>
    </source>
</reference>
<dbReference type="AlphaFoldDB" id="N2AQE7"/>
<evidence type="ECO:0008006" key="3">
    <source>
        <dbReference type="Google" id="ProtNLM"/>
    </source>
</evidence>
<dbReference type="Pfam" id="PF08849">
    <property type="entry name" value="BrxA"/>
    <property type="match status" value="1"/>
</dbReference>
<sequence>MERKEYSAGAVKHSFWFMEFRNEVKLLSEGKSFEDIKDLCRSENIFAASTKERATQIFNTVSSRIKAIGDSFYPVFLDGDVSTQKIFNLVAIMASDTLFFDFVYEVIREKMIIGSNEYKPGDVNIFFKDKQLQSEKVAGWTDATFARLGKNYRMFLFEAGMTDKGKDVRKIFKPILEPEMERWLADHDMEQIVKALSGVR</sequence>
<dbReference type="InterPro" id="IPR023137">
    <property type="entry name" value="BrxA_sf"/>
</dbReference>
<dbReference type="Gene3D" id="1.10.3540.10">
    <property type="entry name" value="uncharacterized protein from magnetospirillum magneticum domain"/>
    <property type="match status" value="1"/>
</dbReference>
<dbReference type="PATRIC" id="fig|1235802.3.peg.2011"/>
<gene>
    <name evidence="1" type="ORF">C823_01899</name>
</gene>
<organism evidence="1 2">
    <name type="scientific">Eubacterium plexicaudatum ASF492</name>
    <dbReference type="NCBI Taxonomy" id="1235802"/>
    <lineage>
        <taxon>Bacteria</taxon>
        <taxon>Bacillati</taxon>
        <taxon>Bacillota</taxon>
        <taxon>Clostridia</taxon>
        <taxon>Eubacteriales</taxon>
        <taxon>Eubacteriaceae</taxon>
        <taxon>Eubacterium</taxon>
    </lineage>
</organism>